<dbReference type="PANTHER" id="PTHR35936">
    <property type="entry name" value="MEMBRANE-BOUND LYTIC MUREIN TRANSGLYCOSYLASE F"/>
    <property type="match status" value="1"/>
</dbReference>
<organism evidence="4 5">
    <name type="scientific">Zooshikella ganghwensis</name>
    <dbReference type="NCBI Taxonomy" id="202772"/>
    <lineage>
        <taxon>Bacteria</taxon>
        <taxon>Pseudomonadati</taxon>
        <taxon>Pseudomonadota</taxon>
        <taxon>Gammaproteobacteria</taxon>
        <taxon>Oceanospirillales</taxon>
        <taxon>Zooshikellaceae</taxon>
        <taxon>Zooshikella</taxon>
    </lineage>
</organism>
<dbReference type="PANTHER" id="PTHR35936:SF25">
    <property type="entry name" value="ABC TRANSPORTER SUBSTRATE-BINDING PROTEIN"/>
    <property type="match status" value="1"/>
</dbReference>
<dbReference type="SUPFAM" id="SSF53850">
    <property type="entry name" value="Periplasmic binding protein-like II"/>
    <property type="match status" value="1"/>
</dbReference>
<dbReference type="EMBL" id="NDXW01000001">
    <property type="protein sequence ID" value="RDH43749.1"/>
    <property type="molecule type" value="Genomic_DNA"/>
</dbReference>
<dbReference type="AlphaFoldDB" id="A0A4P9VMC2"/>
<keyword evidence="2" id="KW-0732">Signal</keyword>
<comment type="caution">
    <text evidence="4">The sequence shown here is derived from an EMBL/GenBank/DDBJ whole genome shotgun (WGS) entry which is preliminary data.</text>
</comment>
<proteinExistence type="inferred from homology"/>
<evidence type="ECO:0000313" key="4">
    <source>
        <dbReference type="EMBL" id="RDH43749.1"/>
    </source>
</evidence>
<keyword evidence="5" id="KW-1185">Reference proteome</keyword>
<evidence type="ECO:0000256" key="2">
    <source>
        <dbReference type="ARBA" id="ARBA00022729"/>
    </source>
</evidence>
<dbReference type="Proteomes" id="UP000257039">
    <property type="component" value="Unassembled WGS sequence"/>
</dbReference>
<dbReference type="Gene3D" id="3.40.190.10">
    <property type="entry name" value="Periplasmic binding protein-like II"/>
    <property type="match status" value="2"/>
</dbReference>
<sequence>MIYTFVRAVFLFFISICSLYAIADSKIKLTIGEWPPFMAEGYKHKGVMSHIVEEAFKAEGIEVQYRFYPWKRAYNEAEEGKEWQGTVGWSMSDERKSSFIHTEPLMKLKDVFFHRKDMQFDWKTFDDLKKYRIGASVGYFYGDEFEGAEKEKKIKVYRISKDASNMKKLVDGKIDLFPQTLGVGYEMIEKMPEAKGVIIHHPHPIRETDYYLIISKKADNAQTYVDAFNKGMEKIKASGMYEQILKDSAEGKYRQ</sequence>
<reference evidence="4 5" key="1">
    <citation type="submission" date="2017-04" db="EMBL/GenBank/DDBJ databases">
        <title>Draft genome sequence of Zooshikella ganghwensis VG4 isolated from Red Sea sediments.</title>
        <authorList>
            <person name="Rehman Z."/>
            <person name="Alam I."/>
            <person name="Kamau A."/>
            <person name="Bajic V."/>
            <person name="Leiknes T."/>
        </authorList>
    </citation>
    <scope>NUCLEOTIDE SEQUENCE [LARGE SCALE GENOMIC DNA]</scope>
    <source>
        <strain evidence="4 5">VG4</strain>
    </source>
</reference>
<dbReference type="InterPro" id="IPR001638">
    <property type="entry name" value="Solute-binding_3/MltF_N"/>
</dbReference>
<dbReference type="Pfam" id="PF00497">
    <property type="entry name" value="SBP_bac_3"/>
    <property type="match status" value="1"/>
</dbReference>
<protein>
    <submittedName>
        <fullName evidence="4">Amino acid ABC transporter substrate-binding protein</fullName>
    </submittedName>
</protein>
<dbReference type="RefSeq" id="WP_094787006.1">
    <property type="nucleotide sequence ID" value="NZ_NDXW01000001.1"/>
</dbReference>
<comment type="similarity">
    <text evidence="1">Belongs to the bacterial solute-binding protein 3 family.</text>
</comment>
<accession>A0A4P9VMC2</accession>
<evidence type="ECO:0000259" key="3">
    <source>
        <dbReference type="Pfam" id="PF00497"/>
    </source>
</evidence>
<name>A0A4P9VMC2_9GAMM</name>
<feature type="domain" description="Solute-binding protein family 3/N-terminal" evidence="3">
    <location>
        <begin position="32"/>
        <end position="246"/>
    </location>
</feature>
<evidence type="ECO:0000313" key="5">
    <source>
        <dbReference type="Proteomes" id="UP000257039"/>
    </source>
</evidence>
<evidence type="ECO:0000256" key="1">
    <source>
        <dbReference type="ARBA" id="ARBA00010333"/>
    </source>
</evidence>
<gene>
    <name evidence="4" type="ORF">B9G39_10005</name>
</gene>